<evidence type="ECO:0000313" key="7">
    <source>
        <dbReference type="Proteomes" id="UP000023152"/>
    </source>
</evidence>
<feature type="domain" description="SAC" evidence="5">
    <location>
        <begin position="1"/>
        <end position="113"/>
    </location>
</feature>
<dbReference type="GO" id="GO:0046856">
    <property type="term" value="P:phosphatidylinositol dephosphorylation"/>
    <property type="evidence" value="ECO:0007669"/>
    <property type="project" value="InterPro"/>
</dbReference>
<evidence type="ECO:0000259" key="5">
    <source>
        <dbReference type="PROSITE" id="PS50275"/>
    </source>
</evidence>
<feature type="compositionally biased region" description="Basic and acidic residues" evidence="4">
    <location>
        <begin position="289"/>
        <end position="304"/>
    </location>
</feature>
<feature type="region of interest" description="Disordered" evidence="4">
    <location>
        <begin position="502"/>
        <end position="540"/>
    </location>
</feature>
<evidence type="ECO:0000256" key="4">
    <source>
        <dbReference type="SAM" id="MobiDB-lite"/>
    </source>
</evidence>
<dbReference type="PROSITE" id="PS50275">
    <property type="entry name" value="SAC"/>
    <property type="match status" value="1"/>
</dbReference>
<gene>
    <name evidence="6" type="ORF">RFI_16030</name>
</gene>
<accession>X6N5Y7</accession>
<dbReference type="AlphaFoldDB" id="X6N5Y7"/>
<name>X6N5Y7_RETFI</name>
<dbReference type="PANTHER" id="PTHR45738">
    <property type="entry name" value="POLYPHOSPHOINOSITIDE PHOSPHATASE"/>
    <property type="match status" value="1"/>
</dbReference>
<evidence type="ECO:0000256" key="1">
    <source>
        <dbReference type="ARBA" id="ARBA00004308"/>
    </source>
</evidence>
<dbReference type="PANTHER" id="PTHR45738:SF5">
    <property type="entry name" value="POLYPHOSPHOINOSITIDE PHOSPHATASE"/>
    <property type="match status" value="1"/>
</dbReference>
<dbReference type="GO" id="GO:0043813">
    <property type="term" value="F:phosphatidylinositol-3,5-bisphosphate 5-phosphatase activity"/>
    <property type="evidence" value="ECO:0007669"/>
    <property type="project" value="InterPro"/>
</dbReference>
<sequence length="603" mass="67188">SGSKVLKKNLEPGLNDNSFLKEARESFLKAKRKKHRIYEVGAFQTGVCRCNCIDSLDRTNVAQFIIGKVALGYQLCAMGLLDTPWLDRQSDMIRVLLQMYERMGDCLALQYGGSQMHRQMKEDHAEARSMAPVLYQQRGDGRSRPKEMLISFLRHYENNFKDNVKQDAINLFLDICPLLPVCNDRETHLASAQVRTIVGASCDGDCDVSVQPRADITPSCDSRVCSDELRRRTEIAVQHPGKDMLYPSEGHFLKHSLLYNNDSNTRALPLDNARSEKTHIARLAPLLEKEKEPHASVSRQERSRRGLHNAKGNFGDSKLGRIKSIDSEHADTLATATTRSASDLLLIDRDFDEKGAEKWSSDTIGLHAMPSTGLREYTASVSSSRSLIRSKSPTPMRGINRMASLPIPSSSSSSSFFSEKLANKEPQISQASTSKLDAVYASIQASYAKSGSLAFPKLSQQTVDTLSDTAMNSDINQANYEELPSELLDAIIHQEMEALPPPALKKRVSQDSSVGASPSMRRIDLKSSSEERGRGKERRHSLRNIDASAILTGTELEIEETDELQFPGMFQFNSSRELTPDITPVMDSRNLSMPMDQVRTNID</sequence>
<evidence type="ECO:0000313" key="6">
    <source>
        <dbReference type="EMBL" id="ETO21174.1"/>
    </source>
</evidence>
<feature type="non-terminal residue" evidence="6">
    <location>
        <position position="1"/>
    </location>
</feature>
<dbReference type="GO" id="GO:0012505">
    <property type="term" value="C:endomembrane system"/>
    <property type="evidence" value="ECO:0007669"/>
    <property type="project" value="UniProtKB-SubCell"/>
</dbReference>
<proteinExistence type="predicted"/>
<protein>
    <recommendedName>
        <fullName evidence="5">SAC domain-containing protein</fullName>
    </recommendedName>
</protein>
<comment type="subcellular location">
    <subcellularLocation>
        <location evidence="1">Endomembrane system</location>
    </subcellularLocation>
</comment>
<organism evidence="6 7">
    <name type="scientific">Reticulomyxa filosa</name>
    <dbReference type="NCBI Taxonomy" id="46433"/>
    <lineage>
        <taxon>Eukaryota</taxon>
        <taxon>Sar</taxon>
        <taxon>Rhizaria</taxon>
        <taxon>Retaria</taxon>
        <taxon>Foraminifera</taxon>
        <taxon>Monothalamids</taxon>
        <taxon>Reticulomyxidae</taxon>
        <taxon>Reticulomyxa</taxon>
    </lineage>
</organism>
<dbReference type="InterPro" id="IPR043573">
    <property type="entry name" value="Fig4-like"/>
</dbReference>
<dbReference type="InterPro" id="IPR002013">
    <property type="entry name" value="SAC_dom"/>
</dbReference>
<feature type="region of interest" description="Disordered" evidence="4">
    <location>
        <begin position="289"/>
        <end position="315"/>
    </location>
</feature>
<keyword evidence="7" id="KW-1185">Reference proteome</keyword>
<keyword evidence="3" id="KW-0472">Membrane</keyword>
<feature type="compositionally biased region" description="Basic and acidic residues" evidence="4">
    <location>
        <begin position="521"/>
        <end position="534"/>
    </location>
</feature>
<dbReference type="Proteomes" id="UP000023152">
    <property type="component" value="Unassembled WGS sequence"/>
</dbReference>
<comment type="caution">
    <text evidence="6">The sequence shown here is derived from an EMBL/GenBank/DDBJ whole genome shotgun (WGS) entry which is preliminary data.</text>
</comment>
<keyword evidence="2" id="KW-0378">Hydrolase</keyword>
<reference evidence="6 7" key="1">
    <citation type="journal article" date="2013" name="Curr. Biol.">
        <title>The Genome of the Foraminiferan Reticulomyxa filosa.</title>
        <authorList>
            <person name="Glockner G."/>
            <person name="Hulsmann N."/>
            <person name="Schleicher M."/>
            <person name="Noegel A.A."/>
            <person name="Eichinger L."/>
            <person name="Gallinger C."/>
            <person name="Pawlowski J."/>
            <person name="Sierra R."/>
            <person name="Euteneuer U."/>
            <person name="Pillet L."/>
            <person name="Moustafa A."/>
            <person name="Platzer M."/>
            <person name="Groth M."/>
            <person name="Szafranski K."/>
            <person name="Schliwa M."/>
        </authorList>
    </citation>
    <scope>NUCLEOTIDE SEQUENCE [LARGE SCALE GENOMIC DNA]</scope>
</reference>
<dbReference type="OrthoDB" id="1717320at2759"/>
<dbReference type="EMBL" id="ASPP01011877">
    <property type="protein sequence ID" value="ETO21174.1"/>
    <property type="molecule type" value="Genomic_DNA"/>
</dbReference>
<evidence type="ECO:0000256" key="2">
    <source>
        <dbReference type="ARBA" id="ARBA00022801"/>
    </source>
</evidence>
<evidence type="ECO:0000256" key="3">
    <source>
        <dbReference type="ARBA" id="ARBA00023136"/>
    </source>
</evidence>